<evidence type="ECO:0000313" key="2">
    <source>
        <dbReference type="Proteomes" id="UP000661715"/>
    </source>
</evidence>
<evidence type="ECO:0000313" key="1">
    <source>
        <dbReference type="EMBL" id="MBD0726080.1"/>
    </source>
</evidence>
<keyword evidence="2" id="KW-1185">Reference proteome</keyword>
<name>A0ABR7UW74_9FLAO</name>
<protein>
    <submittedName>
        <fullName evidence="1">Uncharacterized protein</fullName>
    </submittedName>
</protein>
<gene>
    <name evidence="1" type="ORF">B6A10_12930</name>
</gene>
<comment type="caution">
    <text evidence="1">The sequence shown here is derived from an EMBL/GenBank/DDBJ whole genome shotgun (WGS) entry which is preliminary data.</text>
</comment>
<accession>A0ABR7UW74</accession>
<dbReference type="Proteomes" id="UP000661715">
    <property type="component" value="Unassembled WGS sequence"/>
</dbReference>
<organism evidence="1 2">
    <name type="scientific">Flavobacterium pokkalii</name>
    <dbReference type="NCBI Taxonomy" id="1940408"/>
    <lineage>
        <taxon>Bacteria</taxon>
        <taxon>Pseudomonadati</taxon>
        <taxon>Bacteroidota</taxon>
        <taxon>Flavobacteriia</taxon>
        <taxon>Flavobacteriales</taxon>
        <taxon>Flavobacteriaceae</taxon>
        <taxon>Flavobacterium</taxon>
    </lineage>
</organism>
<proteinExistence type="predicted"/>
<sequence length="206" mass="24222">MIEEKFERLHDLQIKCLNEIILVYNYELKNNNGISHVAHYAASIITRGNSLIKSFELLFNNNIYSTAISLIRMQIDNCLRLYAISLCNPILLLTEVEKGTSIRDIKDRDGKKMYDSYLISKLDNILPNFKTLYDETCGFVHFSFEHLNLNNKKHEENGKVNVETLIGNEFEISETDKIKYLEYMITATYNLYRLIYSYRYDSQKTK</sequence>
<dbReference type="RefSeq" id="WP_055090494.1">
    <property type="nucleotide sequence ID" value="NZ_NASZ01000021.1"/>
</dbReference>
<dbReference type="EMBL" id="NASZ01000021">
    <property type="protein sequence ID" value="MBD0726080.1"/>
    <property type="molecule type" value="Genomic_DNA"/>
</dbReference>
<reference evidence="1 2" key="1">
    <citation type="journal article" date="2020" name="Microbiol. Res.">
        <title>Flavobacterium pokkalii sp. nov., a novel plant growth promoting native rhizobacteria isolated from pokkali rice grown in coastal saline affected agricultural regions of southern India, Kerala.</title>
        <authorList>
            <person name="Menon R.R."/>
            <person name="Kumari S."/>
            <person name="Viver T."/>
            <person name="Rameshkumar N."/>
        </authorList>
    </citation>
    <scope>NUCLEOTIDE SEQUENCE [LARGE SCALE GENOMIC DNA]</scope>
    <source>
        <strain evidence="1 2">L1I52</strain>
    </source>
</reference>